<keyword evidence="3" id="KW-1185">Reference proteome</keyword>
<dbReference type="Proteomes" id="UP000007305">
    <property type="component" value="Chromosome 8"/>
</dbReference>
<dbReference type="PANTHER" id="PTHR33074">
    <property type="entry name" value="EXPRESSED PROTEIN-RELATED"/>
    <property type="match status" value="1"/>
</dbReference>
<evidence type="ECO:0000259" key="1">
    <source>
        <dbReference type="Pfam" id="PF07762"/>
    </source>
</evidence>
<dbReference type="PANTHER" id="PTHR33074:SF79">
    <property type="entry name" value="EXPRESSED PROTEIN"/>
    <property type="match status" value="1"/>
</dbReference>
<protein>
    <recommendedName>
        <fullName evidence="1">DUF1618 domain-containing protein</fullName>
    </recommendedName>
</protein>
<reference evidence="2" key="3">
    <citation type="submission" date="2021-05" db="UniProtKB">
        <authorList>
            <consortium name="EnsemblPlants"/>
        </authorList>
    </citation>
    <scope>IDENTIFICATION</scope>
    <source>
        <strain evidence="2">cv. B73</strain>
    </source>
</reference>
<dbReference type="InterPro" id="IPR011676">
    <property type="entry name" value="DUF1618"/>
</dbReference>
<reference evidence="3" key="1">
    <citation type="journal article" date="2009" name="Science">
        <title>The B73 maize genome: complexity, diversity, and dynamics.</title>
        <authorList>
            <person name="Schnable P.S."/>
            <person name="Ware D."/>
            <person name="Fulton R.S."/>
            <person name="Stein J.C."/>
            <person name="Wei F."/>
            <person name="Pasternak S."/>
            <person name="Liang C."/>
            <person name="Zhang J."/>
            <person name="Fulton L."/>
            <person name="Graves T.A."/>
            <person name="Minx P."/>
            <person name="Reily A.D."/>
            <person name="Courtney L."/>
            <person name="Kruchowski S.S."/>
            <person name="Tomlinson C."/>
            <person name="Strong C."/>
            <person name="Delehaunty K."/>
            <person name="Fronick C."/>
            <person name="Courtney B."/>
            <person name="Rock S.M."/>
            <person name="Belter E."/>
            <person name="Du F."/>
            <person name="Kim K."/>
            <person name="Abbott R.M."/>
            <person name="Cotton M."/>
            <person name="Levy A."/>
            <person name="Marchetto P."/>
            <person name="Ochoa K."/>
            <person name="Jackson S.M."/>
            <person name="Gillam B."/>
            <person name="Chen W."/>
            <person name="Yan L."/>
            <person name="Higginbotham J."/>
            <person name="Cardenas M."/>
            <person name="Waligorski J."/>
            <person name="Applebaum E."/>
            <person name="Phelps L."/>
            <person name="Falcone J."/>
            <person name="Kanchi K."/>
            <person name="Thane T."/>
            <person name="Scimone A."/>
            <person name="Thane N."/>
            <person name="Henke J."/>
            <person name="Wang T."/>
            <person name="Ruppert J."/>
            <person name="Shah N."/>
            <person name="Rotter K."/>
            <person name="Hodges J."/>
            <person name="Ingenthron E."/>
            <person name="Cordes M."/>
            <person name="Kohlberg S."/>
            <person name="Sgro J."/>
            <person name="Delgado B."/>
            <person name="Mead K."/>
            <person name="Chinwalla A."/>
            <person name="Leonard S."/>
            <person name="Crouse K."/>
            <person name="Collura K."/>
            <person name="Kudrna D."/>
            <person name="Currie J."/>
            <person name="He R."/>
            <person name="Angelova A."/>
            <person name="Rajasekar S."/>
            <person name="Mueller T."/>
            <person name="Lomeli R."/>
            <person name="Scara G."/>
            <person name="Ko A."/>
            <person name="Delaney K."/>
            <person name="Wissotski M."/>
            <person name="Lopez G."/>
            <person name="Campos D."/>
            <person name="Braidotti M."/>
            <person name="Ashley E."/>
            <person name="Golser W."/>
            <person name="Kim H."/>
            <person name="Lee S."/>
            <person name="Lin J."/>
            <person name="Dujmic Z."/>
            <person name="Kim W."/>
            <person name="Talag J."/>
            <person name="Zuccolo A."/>
            <person name="Fan C."/>
            <person name="Sebastian A."/>
            <person name="Kramer M."/>
            <person name="Spiegel L."/>
            <person name="Nascimento L."/>
            <person name="Zutavern T."/>
            <person name="Miller B."/>
            <person name="Ambroise C."/>
            <person name="Muller S."/>
            <person name="Spooner W."/>
            <person name="Narechania A."/>
            <person name="Ren L."/>
            <person name="Wei S."/>
            <person name="Kumari S."/>
            <person name="Faga B."/>
            <person name="Levy M.J."/>
            <person name="McMahan L."/>
            <person name="Van Buren P."/>
            <person name="Vaughn M.W."/>
            <person name="Ying K."/>
            <person name="Yeh C.-T."/>
            <person name="Emrich S.J."/>
            <person name="Jia Y."/>
            <person name="Kalyanaraman A."/>
            <person name="Hsia A.-P."/>
            <person name="Barbazuk W.B."/>
            <person name="Baucom R.S."/>
            <person name="Brutnell T.P."/>
            <person name="Carpita N.C."/>
            <person name="Chaparro C."/>
            <person name="Chia J.-M."/>
            <person name="Deragon J.-M."/>
            <person name="Estill J.C."/>
            <person name="Fu Y."/>
            <person name="Jeddeloh J.A."/>
            <person name="Han Y."/>
            <person name="Lee H."/>
            <person name="Li P."/>
            <person name="Lisch D.R."/>
            <person name="Liu S."/>
            <person name="Liu Z."/>
            <person name="Nagel D.H."/>
            <person name="McCann M.C."/>
            <person name="SanMiguel P."/>
            <person name="Myers A.M."/>
            <person name="Nettleton D."/>
            <person name="Nguyen J."/>
            <person name="Penning B.W."/>
            <person name="Ponnala L."/>
            <person name="Schneider K.L."/>
            <person name="Schwartz D.C."/>
            <person name="Sharma A."/>
            <person name="Soderlund C."/>
            <person name="Springer N.M."/>
            <person name="Sun Q."/>
            <person name="Wang H."/>
            <person name="Waterman M."/>
            <person name="Westerman R."/>
            <person name="Wolfgruber T.K."/>
            <person name="Yang L."/>
            <person name="Yu Y."/>
            <person name="Zhang L."/>
            <person name="Zhou S."/>
            <person name="Zhu Q."/>
            <person name="Bennetzen J.L."/>
            <person name="Dawe R.K."/>
            <person name="Jiang J."/>
            <person name="Jiang N."/>
            <person name="Presting G.G."/>
            <person name="Wessler S.R."/>
            <person name="Aluru S."/>
            <person name="Martienssen R.A."/>
            <person name="Clifton S.W."/>
            <person name="McCombie W.R."/>
            <person name="Wing R.A."/>
            <person name="Wilson R.K."/>
        </authorList>
    </citation>
    <scope>NUCLEOTIDE SEQUENCE [LARGE SCALE GENOMIC DNA]</scope>
    <source>
        <strain evidence="3">cv. B73</strain>
    </source>
</reference>
<sequence>MKWSVEKLQIPPNMKINLYSFKTDAVVIIGERTVNQIRFDVSVSVMVASLSSSALLLKNTLLFYPFTIATWTLVDIHQGRWEKDVNLTMGASELFNLYDDAAKSCLPRVRPSFPVVSLVDPDVICFLLEDKFRDPFWMVQVNMRNKLLLLSSIYINEEEGYPPKRDCKNYFIFHDFIANKFSYLSEDAIKRYHCISSCI</sequence>
<organism evidence="2 3">
    <name type="scientific">Zea mays</name>
    <name type="common">Maize</name>
    <dbReference type="NCBI Taxonomy" id="4577"/>
    <lineage>
        <taxon>Eukaryota</taxon>
        <taxon>Viridiplantae</taxon>
        <taxon>Streptophyta</taxon>
        <taxon>Embryophyta</taxon>
        <taxon>Tracheophyta</taxon>
        <taxon>Spermatophyta</taxon>
        <taxon>Magnoliopsida</taxon>
        <taxon>Liliopsida</taxon>
        <taxon>Poales</taxon>
        <taxon>Poaceae</taxon>
        <taxon>PACMAD clade</taxon>
        <taxon>Panicoideae</taxon>
        <taxon>Andropogonodae</taxon>
        <taxon>Andropogoneae</taxon>
        <taxon>Tripsacinae</taxon>
        <taxon>Zea</taxon>
    </lineage>
</organism>
<name>A0A804QW93_MAIZE</name>
<evidence type="ECO:0000313" key="2">
    <source>
        <dbReference type="EnsemblPlants" id="Zm00001eb362990_P002"/>
    </source>
</evidence>
<accession>A0A804QW93</accession>
<feature type="domain" description="DUF1618" evidence="1">
    <location>
        <begin position="61"/>
        <end position="125"/>
    </location>
</feature>
<dbReference type="AlphaFoldDB" id="A0A804QW93"/>
<dbReference type="Gramene" id="Zm00001eb362990_T002">
    <property type="protein sequence ID" value="Zm00001eb362990_P002"/>
    <property type="gene ID" value="Zm00001eb362990"/>
</dbReference>
<dbReference type="Pfam" id="PF07762">
    <property type="entry name" value="DUF1618"/>
    <property type="match status" value="1"/>
</dbReference>
<dbReference type="EnsemblPlants" id="Zm00001eb362990_T002">
    <property type="protein sequence ID" value="Zm00001eb362990_P002"/>
    <property type="gene ID" value="Zm00001eb362990"/>
</dbReference>
<evidence type="ECO:0000313" key="3">
    <source>
        <dbReference type="Proteomes" id="UP000007305"/>
    </source>
</evidence>
<reference evidence="2" key="2">
    <citation type="submission" date="2019-07" db="EMBL/GenBank/DDBJ databases">
        <authorList>
            <person name="Seetharam A."/>
            <person name="Woodhouse M."/>
            <person name="Cannon E."/>
        </authorList>
    </citation>
    <scope>NUCLEOTIDE SEQUENCE [LARGE SCALE GENOMIC DNA]</scope>
    <source>
        <strain evidence="2">cv. B73</strain>
    </source>
</reference>
<proteinExistence type="predicted"/>